<dbReference type="PANTHER" id="PTHR33525:SF3">
    <property type="entry name" value="RIBONUCLEASE Y"/>
    <property type="match status" value="1"/>
</dbReference>
<dbReference type="Gene3D" id="3.30.450.40">
    <property type="match status" value="1"/>
</dbReference>
<evidence type="ECO:0000313" key="3">
    <source>
        <dbReference type="EMBL" id="MBK4733616.1"/>
    </source>
</evidence>
<dbReference type="InterPro" id="IPR029016">
    <property type="entry name" value="GAF-like_dom_sf"/>
</dbReference>
<dbReference type="SUPFAM" id="SSF109604">
    <property type="entry name" value="HD-domain/PDEase-like"/>
    <property type="match status" value="1"/>
</dbReference>
<dbReference type="PROSITE" id="PS51833">
    <property type="entry name" value="HDOD"/>
    <property type="match status" value="1"/>
</dbReference>
<protein>
    <submittedName>
        <fullName evidence="3">HDOD domain-containing protein</fullName>
    </submittedName>
</protein>
<accession>A0A934W019</accession>
<comment type="caution">
    <text evidence="3">The sequence shown here is derived from an EMBL/GenBank/DDBJ whole genome shotgun (WGS) entry which is preliminary data.</text>
</comment>
<sequence>MNAVAIGFGDAGKTQDLLWLRVKEQGNLPGFSSVVRQIVGAMQSDDDREFSMTRTVLSDPALTQRVLRLANSAMYAMFGEINTVSRAVMVLGTESIGHLALGLKLVDGMADVSTGSSQVRMEMEKSVLAGHIARQATAQASTRDAEEAVVCSLLHGLGRMMTAFYLPEYWEALQHATQERGPGIGAEVATLGMTLSDIGRLIARRWGLPHGLIESLQDVAPQAGEPLDHTAWLAALATMSSNCAQAICEDGADEEALSLIVESYAEMLGMESANLLGAIASAREAAHEDPALARAVSTTARPAAPQEAPREASRSDATPVLVRGVADMRNASAGITVSQLMTMALETSYQGLRLKRAVAFLRNRKEGRYVASMFFGEDMQPTLQRLAFDDAYQPDVFHAALANDKMVCVKDAQDAAFRAKLPRWWKEAFLSTRSFIVLPLTANRHPVGFLYGDWGDAPPVSLSNTEIMALNEMRQLVMRRDIAQGV</sequence>
<evidence type="ECO:0000256" key="1">
    <source>
        <dbReference type="SAM" id="MobiDB-lite"/>
    </source>
</evidence>
<dbReference type="PANTHER" id="PTHR33525">
    <property type="match status" value="1"/>
</dbReference>
<dbReference type="RefSeq" id="WP_200590353.1">
    <property type="nucleotide sequence ID" value="NZ_JAEPBG010000001.1"/>
</dbReference>
<feature type="region of interest" description="Disordered" evidence="1">
    <location>
        <begin position="296"/>
        <end position="316"/>
    </location>
</feature>
<gene>
    <name evidence="3" type="ORF">JJB74_03215</name>
</gene>
<feature type="domain" description="HDOD" evidence="2">
    <location>
        <begin position="28"/>
        <end position="222"/>
    </location>
</feature>
<dbReference type="Pfam" id="PF08668">
    <property type="entry name" value="HDOD"/>
    <property type="match status" value="1"/>
</dbReference>
<reference evidence="3" key="1">
    <citation type="submission" date="2021-01" db="EMBL/GenBank/DDBJ databases">
        <title>Genome sequence of strain Noviherbaspirillum sp. DKR-6.</title>
        <authorList>
            <person name="Chaudhary D.K."/>
        </authorList>
    </citation>
    <scope>NUCLEOTIDE SEQUENCE</scope>
    <source>
        <strain evidence="3">DKR-6</strain>
    </source>
</reference>
<proteinExistence type="predicted"/>
<organism evidence="3 4">
    <name type="scientific">Noviherbaspirillum pedocola</name>
    <dbReference type="NCBI Taxonomy" id="2801341"/>
    <lineage>
        <taxon>Bacteria</taxon>
        <taxon>Pseudomonadati</taxon>
        <taxon>Pseudomonadota</taxon>
        <taxon>Betaproteobacteria</taxon>
        <taxon>Burkholderiales</taxon>
        <taxon>Oxalobacteraceae</taxon>
        <taxon>Noviherbaspirillum</taxon>
    </lineage>
</organism>
<dbReference type="InterPro" id="IPR052340">
    <property type="entry name" value="RNase_Y/CdgJ"/>
</dbReference>
<evidence type="ECO:0000259" key="2">
    <source>
        <dbReference type="PROSITE" id="PS51833"/>
    </source>
</evidence>
<name>A0A934W019_9BURK</name>
<dbReference type="AlphaFoldDB" id="A0A934W019"/>
<dbReference type="InterPro" id="IPR013976">
    <property type="entry name" value="HDOD"/>
</dbReference>
<evidence type="ECO:0000313" key="4">
    <source>
        <dbReference type="Proteomes" id="UP000622890"/>
    </source>
</evidence>
<dbReference type="SUPFAM" id="SSF55781">
    <property type="entry name" value="GAF domain-like"/>
    <property type="match status" value="1"/>
</dbReference>
<keyword evidence="4" id="KW-1185">Reference proteome</keyword>
<dbReference type="Gene3D" id="1.10.3210.10">
    <property type="entry name" value="Hypothetical protein af1432"/>
    <property type="match status" value="1"/>
</dbReference>
<dbReference type="EMBL" id="JAEPBG010000001">
    <property type="protein sequence ID" value="MBK4733616.1"/>
    <property type="molecule type" value="Genomic_DNA"/>
</dbReference>
<dbReference type="Proteomes" id="UP000622890">
    <property type="component" value="Unassembled WGS sequence"/>
</dbReference>